<feature type="region of interest" description="Disordered" evidence="1">
    <location>
        <begin position="87"/>
        <end position="107"/>
    </location>
</feature>
<sequence length="163" mass="16187">MRRTTITLTDGQERALTDFAQPGPYQEELRGWARARGIELNDSPAEAALVRVLIDAGIEHVRAHSADVAFRELAEVYVDEGVSGEVTALSGDASGGEPSAGAAPALKTPAGAAPALKTPAGAAPALETSAGGIPAGEILAGHGAASKGAAGTGVAAVGRRGAR</sequence>
<dbReference type="Proteomes" id="UP001501570">
    <property type="component" value="Unassembled WGS sequence"/>
</dbReference>
<comment type="caution">
    <text evidence="2">The sequence shown here is derived from an EMBL/GenBank/DDBJ whole genome shotgun (WGS) entry which is preliminary data.</text>
</comment>
<dbReference type="RefSeq" id="WP_345634254.1">
    <property type="nucleotide sequence ID" value="NZ_BAABJQ010000018.1"/>
</dbReference>
<keyword evidence="3" id="KW-1185">Reference proteome</keyword>
<feature type="compositionally biased region" description="Low complexity" evidence="1">
    <location>
        <begin position="90"/>
        <end position="107"/>
    </location>
</feature>
<reference evidence="3" key="1">
    <citation type="journal article" date="2019" name="Int. J. Syst. Evol. Microbiol.">
        <title>The Global Catalogue of Microorganisms (GCM) 10K type strain sequencing project: providing services to taxonomists for standard genome sequencing and annotation.</title>
        <authorList>
            <consortium name="The Broad Institute Genomics Platform"/>
            <consortium name="The Broad Institute Genome Sequencing Center for Infectious Disease"/>
            <person name="Wu L."/>
            <person name="Ma J."/>
        </authorList>
    </citation>
    <scope>NUCLEOTIDE SEQUENCE [LARGE SCALE GENOMIC DNA]</scope>
    <source>
        <strain evidence="3">JCM 18304</strain>
    </source>
</reference>
<name>A0ABP9SCL1_9ACTN</name>
<proteinExistence type="predicted"/>
<evidence type="ECO:0000313" key="2">
    <source>
        <dbReference type="EMBL" id="GAA5193130.1"/>
    </source>
</evidence>
<feature type="region of interest" description="Disordered" evidence="1">
    <location>
        <begin position="144"/>
        <end position="163"/>
    </location>
</feature>
<evidence type="ECO:0000256" key="1">
    <source>
        <dbReference type="SAM" id="MobiDB-lite"/>
    </source>
</evidence>
<evidence type="ECO:0000313" key="3">
    <source>
        <dbReference type="Proteomes" id="UP001501570"/>
    </source>
</evidence>
<gene>
    <name evidence="2" type="ORF">GCM10023322_54340</name>
</gene>
<dbReference type="EMBL" id="BAABJQ010000018">
    <property type="protein sequence ID" value="GAA5193130.1"/>
    <property type="molecule type" value="Genomic_DNA"/>
</dbReference>
<protein>
    <submittedName>
        <fullName evidence="2">Uncharacterized protein</fullName>
    </submittedName>
</protein>
<organism evidence="2 3">
    <name type="scientific">Rugosimonospora acidiphila</name>
    <dbReference type="NCBI Taxonomy" id="556531"/>
    <lineage>
        <taxon>Bacteria</taxon>
        <taxon>Bacillati</taxon>
        <taxon>Actinomycetota</taxon>
        <taxon>Actinomycetes</taxon>
        <taxon>Micromonosporales</taxon>
        <taxon>Micromonosporaceae</taxon>
        <taxon>Rugosimonospora</taxon>
    </lineage>
</organism>
<accession>A0ABP9SCL1</accession>